<feature type="transmembrane region" description="Helical" evidence="9">
    <location>
        <begin position="29"/>
        <end position="46"/>
    </location>
</feature>
<dbReference type="SUPFAM" id="SSF161070">
    <property type="entry name" value="SNF-like"/>
    <property type="match status" value="1"/>
</dbReference>
<evidence type="ECO:0000256" key="8">
    <source>
        <dbReference type="PIRSR" id="PIRSR600175-2"/>
    </source>
</evidence>
<dbReference type="GO" id="GO:0046872">
    <property type="term" value="F:metal ion binding"/>
    <property type="evidence" value="ECO:0007669"/>
    <property type="project" value="UniProtKB-KW"/>
</dbReference>
<keyword evidence="11" id="KW-1185">Reference proteome</keyword>
<keyword evidence="3 9" id="KW-0812">Transmembrane</keyword>
<evidence type="ECO:0000256" key="9">
    <source>
        <dbReference type="SAM" id="Phobius"/>
    </source>
</evidence>
<evidence type="ECO:0000256" key="2">
    <source>
        <dbReference type="ARBA" id="ARBA00022448"/>
    </source>
</evidence>
<feature type="transmembrane region" description="Helical" evidence="9">
    <location>
        <begin position="440"/>
        <end position="466"/>
    </location>
</feature>
<feature type="transmembrane region" description="Helical" evidence="9">
    <location>
        <begin position="306"/>
        <end position="327"/>
    </location>
</feature>
<feature type="transmembrane region" description="Helical" evidence="9">
    <location>
        <begin position="111"/>
        <end position="132"/>
    </location>
</feature>
<keyword evidence="6 9" id="KW-0472">Membrane</keyword>
<keyword evidence="2" id="KW-0813">Transport</keyword>
<dbReference type="GO" id="GO:0005332">
    <property type="term" value="F:gamma-aminobutyric acid:sodium:chloride symporter activity"/>
    <property type="evidence" value="ECO:0007669"/>
    <property type="project" value="TreeGrafter"/>
</dbReference>
<name>A0AA39HS33_9BILA</name>
<keyword evidence="5 9" id="KW-1133">Transmembrane helix</keyword>
<evidence type="ECO:0000256" key="7">
    <source>
        <dbReference type="PIRSR" id="PIRSR600175-1"/>
    </source>
</evidence>
<feature type="transmembrane region" description="Helical" evidence="9">
    <location>
        <begin position="472"/>
        <end position="494"/>
    </location>
</feature>
<feature type="transmembrane region" description="Helical" evidence="9">
    <location>
        <begin position="532"/>
        <end position="554"/>
    </location>
</feature>
<feature type="binding site" evidence="7">
    <location>
        <position position="313"/>
    </location>
    <ligand>
        <name>Na(+)</name>
        <dbReference type="ChEBI" id="CHEBI:29101"/>
        <label>1</label>
    </ligand>
</feature>
<dbReference type="PROSITE" id="PS50267">
    <property type="entry name" value="NA_NEUROTRAN_SYMP_3"/>
    <property type="match status" value="1"/>
</dbReference>
<comment type="subcellular location">
    <subcellularLocation>
        <location evidence="1">Membrane</location>
        <topology evidence="1">Multi-pass membrane protein</topology>
    </subcellularLocation>
</comment>
<comment type="caution">
    <text evidence="10">The sequence shown here is derived from an EMBL/GenBank/DDBJ whole genome shotgun (WGS) entry which is preliminary data.</text>
</comment>
<dbReference type="GO" id="GO:0005886">
    <property type="term" value="C:plasma membrane"/>
    <property type="evidence" value="ECO:0007669"/>
    <property type="project" value="TreeGrafter"/>
</dbReference>
<keyword evidence="7" id="KW-0479">Metal-binding</keyword>
<dbReference type="InterPro" id="IPR000175">
    <property type="entry name" value="Na/ntran_symport"/>
</dbReference>
<feature type="transmembrane region" description="Helical" evidence="9">
    <location>
        <begin position="227"/>
        <end position="247"/>
    </location>
</feature>
<dbReference type="Pfam" id="PF00209">
    <property type="entry name" value="SNF"/>
    <property type="match status" value="1"/>
</dbReference>
<dbReference type="PANTHER" id="PTHR11616:SF326">
    <property type="entry name" value="SODIUM-DEPENDENT TRANSPORTER SNF-5"/>
    <property type="match status" value="1"/>
</dbReference>
<feature type="transmembrane region" description="Helical" evidence="9">
    <location>
        <begin position="58"/>
        <end position="78"/>
    </location>
</feature>
<sequence>MANKAVSESSVEHSFHSHRSKRGKWNSNIQFILTCVGYSVGLGNVWRFPLKAYENGGGAFLIPYLCCSLVIGFPVLFLEMTLGQFSNSGPGVIFRKLCPIMQGIGWGQATMSFIVSIYYNVIVAWTLMYMAYIVTGNYNMFARCDNDINTPFCYSNLRKELAFNGTESKTHYFYNGTIHDSGTEDPTLARERFRIQFGNSTTSTAAEEFFNYEILQQTESIDDFGEFNWKLFIALAVAWLIVGLCLIKGVKWIGRVALVTATVPYVIICILFVRSVSLPGAIKGIDYYLLNPDFTRITAFETWKQAATHVCFSLGIGFGGLLSLSSFNERTNNCYRDAAIVTFADAFMSVFGGTAVFSVLGFMATQNDIEIGDVVKGGIGLAFIAYPEAMSRMGLGFPVLAFLFFAMLFTLGISSQFGYAEVSCTAICDQFPQMRKHRAIIVSCVCFAAMSIGLIMCWGSGIYYFYLFNEYTSSFSLMLLIAAELIVVNLVYGYRNYKKDLQSMFGIRERGYTTWSKIKWAISNTFGRKGFYIAYMMIAICPAVYTAMGLKAIWDIIMETDAYNNYTFPDWTKPISVLIAGAGVYVLICMAIVNTIIYRRNGRSWKKLVCVQKDWPKRKPFVIKAQKPPALEKESILEKEETSDVAVVDDNKKAE</sequence>
<evidence type="ECO:0000256" key="6">
    <source>
        <dbReference type="ARBA" id="ARBA00023136"/>
    </source>
</evidence>
<dbReference type="PRINTS" id="PR00176">
    <property type="entry name" value="NANEUSMPORT"/>
</dbReference>
<dbReference type="GO" id="GO:0043005">
    <property type="term" value="C:neuron projection"/>
    <property type="evidence" value="ECO:0007669"/>
    <property type="project" value="TreeGrafter"/>
</dbReference>
<dbReference type="PANTHER" id="PTHR11616">
    <property type="entry name" value="SODIUM/CHLORIDE DEPENDENT TRANSPORTER"/>
    <property type="match status" value="1"/>
</dbReference>
<proteinExistence type="predicted"/>
<evidence type="ECO:0000313" key="10">
    <source>
        <dbReference type="EMBL" id="KAK0409824.1"/>
    </source>
</evidence>
<keyword evidence="7" id="KW-0915">Sodium</keyword>
<feature type="transmembrane region" description="Helical" evidence="9">
    <location>
        <begin position="339"/>
        <end position="364"/>
    </location>
</feature>
<feature type="binding site" evidence="7">
    <location>
        <position position="411"/>
    </location>
    <ligand>
        <name>Na(+)</name>
        <dbReference type="ChEBI" id="CHEBI:29101"/>
        <label>1</label>
    </ligand>
</feature>
<keyword evidence="8" id="KW-1015">Disulfide bond</keyword>
<evidence type="ECO:0000256" key="5">
    <source>
        <dbReference type="ARBA" id="ARBA00022989"/>
    </source>
</evidence>
<evidence type="ECO:0008006" key="12">
    <source>
        <dbReference type="Google" id="ProtNLM"/>
    </source>
</evidence>
<evidence type="ECO:0000313" key="11">
    <source>
        <dbReference type="Proteomes" id="UP001175271"/>
    </source>
</evidence>
<feature type="transmembrane region" description="Helical" evidence="9">
    <location>
        <begin position="574"/>
        <end position="598"/>
    </location>
</feature>
<evidence type="ECO:0000256" key="1">
    <source>
        <dbReference type="ARBA" id="ARBA00004141"/>
    </source>
</evidence>
<reference evidence="10" key="1">
    <citation type="submission" date="2023-06" db="EMBL/GenBank/DDBJ databases">
        <title>Genomic analysis of the entomopathogenic nematode Steinernema hermaphroditum.</title>
        <authorList>
            <person name="Schwarz E.M."/>
            <person name="Heppert J.K."/>
            <person name="Baniya A."/>
            <person name="Schwartz H.T."/>
            <person name="Tan C.-H."/>
            <person name="Antoshechkin I."/>
            <person name="Sternberg P.W."/>
            <person name="Goodrich-Blair H."/>
            <person name="Dillman A.R."/>
        </authorList>
    </citation>
    <scope>NUCLEOTIDE SEQUENCE</scope>
    <source>
        <strain evidence="10">PS9179</strain>
        <tissue evidence="10">Whole animal</tissue>
    </source>
</reference>
<feature type="binding site" evidence="7">
    <location>
        <position position="415"/>
    </location>
    <ligand>
        <name>Na(+)</name>
        <dbReference type="ChEBI" id="CHEBI:29101"/>
        <label>1</label>
    </ligand>
</feature>
<feature type="binding site" evidence="7">
    <location>
        <position position="40"/>
    </location>
    <ligand>
        <name>Na(+)</name>
        <dbReference type="ChEBI" id="CHEBI:29101"/>
        <label>1</label>
    </ligand>
</feature>
<keyword evidence="4" id="KW-0769">Symport</keyword>
<gene>
    <name evidence="10" type="ORF">QR680_004783</name>
</gene>
<feature type="disulfide bond" evidence="8">
    <location>
        <begin position="144"/>
        <end position="153"/>
    </location>
</feature>
<dbReference type="NCBIfam" id="NF037979">
    <property type="entry name" value="Na_transp"/>
    <property type="match status" value="1"/>
</dbReference>
<organism evidence="10 11">
    <name type="scientific">Steinernema hermaphroditum</name>
    <dbReference type="NCBI Taxonomy" id="289476"/>
    <lineage>
        <taxon>Eukaryota</taxon>
        <taxon>Metazoa</taxon>
        <taxon>Ecdysozoa</taxon>
        <taxon>Nematoda</taxon>
        <taxon>Chromadorea</taxon>
        <taxon>Rhabditida</taxon>
        <taxon>Tylenchina</taxon>
        <taxon>Panagrolaimomorpha</taxon>
        <taxon>Strongyloidoidea</taxon>
        <taxon>Steinernematidae</taxon>
        <taxon>Steinernema</taxon>
    </lineage>
</organism>
<feature type="binding site" evidence="7">
    <location>
        <position position="44"/>
    </location>
    <ligand>
        <name>Na(+)</name>
        <dbReference type="ChEBI" id="CHEBI:29101"/>
        <label>2</label>
    </ligand>
</feature>
<protein>
    <recommendedName>
        <fullName evidence="12">Transporter</fullName>
    </recommendedName>
</protein>
<dbReference type="Proteomes" id="UP001175271">
    <property type="component" value="Unassembled WGS sequence"/>
</dbReference>
<dbReference type="EMBL" id="JAUCMV010000003">
    <property type="protein sequence ID" value="KAK0409824.1"/>
    <property type="molecule type" value="Genomic_DNA"/>
</dbReference>
<evidence type="ECO:0000256" key="4">
    <source>
        <dbReference type="ARBA" id="ARBA00022847"/>
    </source>
</evidence>
<feature type="binding site" evidence="7">
    <location>
        <position position="37"/>
    </location>
    <ligand>
        <name>Na(+)</name>
        <dbReference type="ChEBI" id="CHEBI:29101"/>
        <label>1</label>
    </ligand>
</feature>
<feature type="transmembrane region" description="Helical" evidence="9">
    <location>
        <begin position="395"/>
        <end position="419"/>
    </location>
</feature>
<dbReference type="InterPro" id="IPR037272">
    <property type="entry name" value="SNS_sf"/>
</dbReference>
<accession>A0AA39HS33</accession>
<dbReference type="AlphaFoldDB" id="A0AA39HS33"/>
<evidence type="ECO:0000256" key="3">
    <source>
        <dbReference type="ARBA" id="ARBA00022692"/>
    </source>
</evidence>